<feature type="domain" description="NlpC/P60" evidence="5">
    <location>
        <begin position="315"/>
        <end position="446"/>
    </location>
</feature>
<name>A0A2G4YR23_9PROT</name>
<dbReference type="InterPro" id="IPR038765">
    <property type="entry name" value="Papain-like_cys_pep_sf"/>
</dbReference>
<dbReference type="PIRSF" id="PIRSF019015">
    <property type="entry name" value="P60_peptidase_YkfC"/>
    <property type="match status" value="1"/>
</dbReference>
<evidence type="ECO:0000256" key="4">
    <source>
        <dbReference type="ARBA" id="ARBA00022807"/>
    </source>
</evidence>
<evidence type="ECO:0000256" key="2">
    <source>
        <dbReference type="ARBA" id="ARBA00022670"/>
    </source>
</evidence>
<dbReference type="GO" id="GO:0006508">
    <property type="term" value="P:proteolysis"/>
    <property type="evidence" value="ECO:0007669"/>
    <property type="project" value="UniProtKB-KW"/>
</dbReference>
<organism evidence="6 7">
    <name type="scientific">Paremcibacter congregatus</name>
    <dbReference type="NCBI Taxonomy" id="2043170"/>
    <lineage>
        <taxon>Bacteria</taxon>
        <taxon>Pseudomonadati</taxon>
        <taxon>Pseudomonadota</taxon>
        <taxon>Alphaproteobacteria</taxon>
        <taxon>Emcibacterales</taxon>
        <taxon>Emcibacteraceae</taxon>
        <taxon>Paremcibacter</taxon>
    </lineage>
</organism>
<dbReference type="Proteomes" id="UP000229730">
    <property type="component" value="Unassembled WGS sequence"/>
</dbReference>
<dbReference type="PROSITE" id="PS51935">
    <property type="entry name" value="NLPC_P60"/>
    <property type="match status" value="1"/>
</dbReference>
<dbReference type="Pfam" id="PF00877">
    <property type="entry name" value="NLPC_P60"/>
    <property type="match status" value="1"/>
</dbReference>
<evidence type="ECO:0000256" key="3">
    <source>
        <dbReference type="ARBA" id="ARBA00022801"/>
    </source>
</evidence>
<sequence length="469" mass="52713">MASTLMTATFALLLTACGPQDSPLQQSLPPLTDPFVSDVMGITEKHLSPDHWVASSSRSKILMTAAEIHDFNARNIAAEKTLYNLASLPQNLSRDDLLARIRSISNVPKYPRIYSDGTPVTQKDFSRYEASLNLEAIKENNMLRFAMAVRRTPLRTYPTLDLLFSSDADNRDIERFQESTLFPADIAVILHESVDGNWSLIQSNTYIAWVQNKDIAVGARADILAYKAAKDFLLVTGDKIHTTYNPEVPEVSELQLDMGVRLPLDRPEEFQHNLYGQNPYLSHMVKLPIRQPDGSLAFRHALISRAKDVHVGYLPFTEENIIRQAFKFLGERYGWGHRYNGRDCTGFVSEVYKSFGILLPRNSGDQARSPIGQNTRFDKDTPRDVKHTVLHQSRVGDMVYMPGHVMMILGQSDGQPFVIHDVTGLGYMQQDGSIYKGTLNGVSITPIIPLQSNPKRTYVDTVSNIKSIR</sequence>
<evidence type="ECO:0000313" key="7">
    <source>
        <dbReference type="Proteomes" id="UP000229730"/>
    </source>
</evidence>
<keyword evidence="2" id="KW-0645">Protease</keyword>
<dbReference type="InterPro" id="IPR039439">
    <property type="entry name" value="SH3b1_dom"/>
</dbReference>
<dbReference type="InterPro" id="IPR000064">
    <property type="entry name" value="NLP_P60_dom"/>
</dbReference>
<dbReference type="SUPFAM" id="SSF54001">
    <property type="entry name" value="Cysteine proteinases"/>
    <property type="match status" value="1"/>
</dbReference>
<dbReference type="InParanoid" id="A0A2G4YR23"/>
<reference evidence="6 7" key="1">
    <citation type="submission" date="2017-10" db="EMBL/GenBank/DDBJ databases">
        <title>Frigbacter circumglobatus gen. nov. sp. nov., isolated from sediment cultured in situ.</title>
        <authorList>
            <person name="Zhao Z."/>
        </authorList>
    </citation>
    <scope>NUCLEOTIDE SEQUENCE [LARGE SCALE GENOMIC DNA]</scope>
    <source>
        <strain evidence="6 7">ZYL</strain>
    </source>
</reference>
<dbReference type="AlphaFoldDB" id="A0A2G4YR23"/>
<dbReference type="EMBL" id="PDEM01000023">
    <property type="protein sequence ID" value="PHZ84769.1"/>
    <property type="molecule type" value="Genomic_DNA"/>
</dbReference>
<keyword evidence="4" id="KW-0788">Thiol protease</keyword>
<dbReference type="GO" id="GO:0008234">
    <property type="term" value="F:cysteine-type peptidase activity"/>
    <property type="evidence" value="ECO:0007669"/>
    <property type="project" value="UniProtKB-KW"/>
</dbReference>
<keyword evidence="7" id="KW-1185">Reference proteome</keyword>
<dbReference type="Pfam" id="PF12913">
    <property type="entry name" value="SH3_6"/>
    <property type="match status" value="1"/>
</dbReference>
<comment type="similarity">
    <text evidence="1">Belongs to the peptidase C40 family.</text>
</comment>
<keyword evidence="3" id="KW-0378">Hydrolase</keyword>
<accession>A0A2G4YR23</accession>
<protein>
    <recommendedName>
        <fullName evidence="5">NlpC/P60 domain-containing protein</fullName>
    </recommendedName>
</protein>
<evidence type="ECO:0000256" key="1">
    <source>
        <dbReference type="ARBA" id="ARBA00007074"/>
    </source>
</evidence>
<dbReference type="OrthoDB" id="9808890at2"/>
<comment type="caution">
    <text evidence="6">The sequence shown here is derived from an EMBL/GenBank/DDBJ whole genome shotgun (WGS) entry which is preliminary data.</text>
</comment>
<evidence type="ECO:0000259" key="5">
    <source>
        <dbReference type="PROSITE" id="PS51935"/>
    </source>
</evidence>
<evidence type="ECO:0000313" key="6">
    <source>
        <dbReference type="EMBL" id="PHZ84769.1"/>
    </source>
</evidence>
<dbReference type="InterPro" id="IPR027017">
    <property type="entry name" value="P60_peptidase_YkfC"/>
</dbReference>
<proteinExistence type="inferred from homology"/>
<gene>
    <name evidence="6" type="ORF">CRD36_10265</name>
</gene>
<dbReference type="Gene3D" id="3.90.1720.10">
    <property type="entry name" value="endopeptidase domain like (from Nostoc punctiforme)"/>
    <property type="match status" value="1"/>
</dbReference>